<dbReference type="EMBL" id="VSSQ01116937">
    <property type="protein sequence ID" value="MPN51631.1"/>
    <property type="molecule type" value="Genomic_DNA"/>
</dbReference>
<comment type="caution">
    <text evidence="1">The sequence shown here is derived from an EMBL/GenBank/DDBJ whole genome shotgun (WGS) entry which is preliminary data.</text>
</comment>
<evidence type="ECO:0000313" key="1">
    <source>
        <dbReference type="EMBL" id="MPN51631.1"/>
    </source>
</evidence>
<dbReference type="AlphaFoldDB" id="A0A645IK12"/>
<sequence length="93" mass="9362">MADDRENRIVLNQALGDAHAHLGVGLVILGRELQVEAQSLEFINTLLVGQLNTVLDGFAQRCLGAGQGSGACDFNDLQRAAGGGASAGGGGSG</sequence>
<accession>A0A645IK12</accession>
<gene>
    <name evidence="1" type="ORF">SDC9_199280</name>
</gene>
<reference evidence="1" key="1">
    <citation type="submission" date="2019-08" db="EMBL/GenBank/DDBJ databases">
        <authorList>
            <person name="Kucharzyk K."/>
            <person name="Murdoch R.W."/>
            <person name="Higgins S."/>
            <person name="Loffler F."/>
        </authorList>
    </citation>
    <scope>NUCLEOTIDE SEQUENCE</scope>
</reference>
<organism evidence="1">
    <name type="scientific">bioreactor metagenome</name>
    <dbReference type="NCBI Taxonomy" id="1076179"/>
    <lineage>
        <taxon>unclassified sequences</taxon>
        <taxon>metagenomes</taxon>
        <taxon>ecological metagenomes</taxon>
    </lineage>
</organism>
<proteinExistence type="predicted"/>
<name>A0A645IK12_9ZZZZ</name>
<protein>
    <submittedName>
        <fullName evidence="1">Uncharacterized protein</fullName>
    </submittedName>
</protein>